<sequence>MKQPTYEQGPSKQQQRRRRNWIGSRGAHHDLELVEAEHAVAVEVEPADHGAAVVHVLVRAEPGEHAAQAVGGDAGGAPALRRVVVGGVHPEGLAQAAVAVLLGGTRVQPVAVRVRARHQRLRLLRRHRRGVGPQRRPHALPQLGRRDPPVRVRVERREQRPQLAAAAGRGRRRPRGDGNNHPRSVSVAAVRYCDG</sequence>
<protein>
    <submittedName>
        <fullName evidence="2">Uncharacterized protein</fullName>
    </submittedName>
</protein>
<dbReference type="Proteomes" id="UP000007305">
    <property type="component" value="Chromosome 3"/>
</dbReference>
<feature type="region of interest" description="Disordered" evidence="1">
    <location>
        <begin position="127"/>
        <end position="186"/>
    </location>
</feature>
<reference evidence="2" key="2">
    <citation type="submission" date="2019-07" db="EMBL/GenBank/DDBJ databases">
        <authorList>
            <person name="Seetharam A."/>
            <person name="Woodhouse M."/>
            <person name="Cannon E."/>
        </authorList>
    </citation>
    <scope>NUCLEOTIDE SEQUENCE [LARGE SCALE GENOMIC DNA]</scope>
    <source>
        <strain evidence="2">cv. B73</strain>
    </source>
</reference>
<dbReference type="Gramene" id="Zm00001eb140610_T001">
    <property type="protein sequence ID" value="Zm00001eb140610_P001"/>
    <property type="gene ID" value="Zm00001eb140610"/>
</dbReference>
<reference evidence="2" key="3">
    <citation type="submission" date="2021-05" db="UniProtKB">
        <authorList>
            <consortium name="EnsemblPlants"/>
        </authorList>
    </citation>
    <scope>IDENTIFICATION</scope>
    <source>
        <strain evidence="2">cv. B73</strain>
    </source>
</reference>
<proteinExistence type="predicted"/>
<dbReference type="InParanoid" id="A0A804N7E1"/>
<keyword evidence="3" id="KW-1185">Reference proteome</keyword>
<feature type="compositionally biased region" description="Basic residues" evidence="1">
    <location>
        <begin position="127"/>
        <end position="138"/>
    </location>
</feature>
<dbReference type="EnsemblPlants" id="Zm00001eb140610_T001">
    <property type="protein sequence ID" value="Zm00001eb140610_P001"/>
    <property type="gene ID" value="Zm00001eb140610"/>
</dbReference>
<accession>A0A804N7E1</accession>
<feature type="compositionally biased region" description="Basic and acidic residues" evidence="1">
    <location>
        <begin position="144"/>
        <end position="160"/>
    </location>
</feature>
<dbReference type="AlphaFoldDB" id="A0A804N7E1"/>
<name>A0A804N7E1_MAIZE</name>
<reference evidence="3" key="1">
    <citation type="submission" date="2015-12" db="EMBL/GenBank/DDBJ databases">
        <title>Update maize B73 reference genome by single molecule sequencing technologies.</title>
        <authorList>
            <consortium name="Maize Genome Sequencing Project"/>
            <person name="Ware D."/>
        </authorList>
    </citation>
    <scope>NUCLEOTIDE SEQUENCE [LARGE SCALE GENOMIC DNA]</scope>
    <source>
        <strain evidence="3">cv. B73</strain>
    </source>
</reference>
<evidence type="ECO:0000256" key="1">
    <source>
        <dbReference type="SAM" id="MobiDB-lite"/>
    </source>
</evidence>
<organism evidence="2 3">
    <name type="scientific">Zea mays</name>
    <name type="common">Maize</name>
    <dbReference type="NCBI Taxonomy" id="4577"/>
    <lineage>
        <taxon>Eukaryota</taxon>
        <taxon>Viridiplantae</taxon>
        <taxon>Streptophyta</taxon>
        <taxon>Embryophyta</taxon>
        <taxon>Tracheophyta</taxon>
        <taxon>Spermatophyta</taxon>
        <taxon>Magnoliopsida</taxon>
        <taxon>Liliopsida</taxon>
        <taxon>Poales</taxon>
        <taxon>Poaceae</taxon>
        <taxon>PACMAD clade</taxon>
        <taxon>Panicoideae</taxon>
        <taxon>Andropogonodae</taxon>
        <taxon>Andropogoneae</taxon>
        <taxon>Tripsacinae</taxon>
        <taxon>Zea</taxon>
    </lineage>
</organism>
<evidence type="ECO:0000313" key="3">
    <source>
        <dbReference type="Proteomes" id="UP000007305"/>
    </source>
</evidence>
<evidence type="ECO:0000313" key="2">
    <source>
        <dbReference type="EnsemblPlants" id="Zm00001eb140610_P001"/>
    </source>
</evidence>